<keyword evidence="11" id="KW-1185">Reference proteome</keyword>
<feature type="chain" id="PRO_5004200962" description="legumain" evidence="9">
    <location>
        <begin position="19"/>
        <end position="441"/>
    </location>
</feature>
<dbReference type="GO" id="GO:0005773">
    <property type="term" value="C:vacuole"/>
    <property type="evidence" value="ECO:0007669"/>
    <property type="project" value="GOC"/>
</dbReference>
<dbReference type="FunFam" id="3.40.50.1460:FF:000006">
    <property type="entry name" value="Legumain"/>
    <property type="match status" value="1"/>
</dbReference>
<dbReference type="InParanoid" id="Q22P33"/>
<accession>Q22P33</accession>
<dbReference type="STRING" id="312017.Q22P33"/>
<evidence type="ECO:0000256" key="6">
    <source>
        <dbReference type="ARBA" id="ARBA00022801"/>
    </source>
</evidence>
<dbReference type="PANTHER" id="PTHR12000:SF42">
    <property type="entry name" value="LEGUMAIN"/>
    <property type="match status" value="1"/>
</dbReference>
<evidence type="ECO:0000256" key="8">
    <source>
        <dbReference type="PIRSR" id="PIRSR019663-1"/>
    </source>
</evidence>
<dbReference type="eggNOG" id="KOG1348">
    <property type="taxonomic scope" value="Eukaryota"/>
</dbReference>
<organism evidence="10 11">
    <name type="scientific">Tetrahymena thermophila (strain SB210)</name>
    <dbReference type="NCBI Taxonomy" id="312017"/>
    <lineage>
        <taxon>Eukaryota</taxon>
        <taxon>Sar</taxon>
        <taxon>Alveolata</taxon>
        <taxon>Ciliophora</taxon>
        <taxon>Intramacronucleata</taxon>
        <taxon>Oligohymenophorea</taxon>
        <taxon>Hymenostomatida</taxon>
        <taxon>Tetrahymenina</taxon>
        <taxon>Tetrahymenidae</taxon>
        <taxon>Tetrahymena</taxon>
    </lineage>
</organism>
<evidence type="ECO:0000256" key="4">
    <source>
        <dbReference type="ARBA" id="ARBA00022670"/>
    </source>
</evidence>
<dbReference type="EC" id="3.4.22.34" evidence="3"/>
<evidence type="ECO:0000256" key="1">
    <source>
        <dbReference type="ARBA" id="ARBA00000810"/>
    </source>
</evidence>
<dbReference type="PIRSF" id="PIRSF019663">
    <property type="entry name" value="Legumain"/>
    <property type="match status" value="1"/>
</dbReference>
<evidence type="ECO:0000256" key="7">
    <source>
        <dbReference type="ARBA" id="ARBA00022807"/>
    </source>
</evidence>
<dbReference type="GO" id="GO:0006624">
    <property type="term" value="P:vacuolar protein processing"/>
    <property type="evidence" value="ECO:0007669"/>
    <property type="project" value="TreeGrafter"/>
</dbReference>
<dbReference type="OrthoDB" id="416370at2759"/>
<feature type="active site" evidence="8">
    <location>
        <position position="139"/>
    </location>
</feature>
<feature type="signal peptide" evidence="9">
    <location>
        <begin position="1"/>
        <end position="18"/>
    </location>
</feature>
<proteinExistence type="inferred from homology"/>
<comment type="similarity">
    <text evidence="2">Belongs to the peptidase C13 family.</text>
</comment>
<dbReference type="EMBL" id="GG662856">
    <property type="protein sequence ID" value="EAR86978.1"/>
    <property type="molecule type" value="Genomic_DNA"/>
</dbReference>
<keyword evidence="4" id="KW-0645">Protease</keyword>
<comment type="catalytic activity">
    <reaction evidence="1">
        <text>Hydrolysis of proteins and small molecule substrates at -Asn-|-Xaa- bonds.</text>
        <dbReference type="EC" id="3.4.22.34"/>
    </reaction>
</comment>
<evidence type="ECO:0000313" key="10">
    <source>
        <dbReference type="EMBL" id="EAR86978.1"/>
    </source>
</evidence>
<dbReference type="Proteomes" id="UP000009168">
    <property type="component" value="Unassembled WGS sequence"/>
</dbReference>
<keyword evidence="5 9" id="KW-0732">Signal</keyword>
<sequence length="441" mass="49282">MNKTLIFVLLGLVSFVACANYSVLVAGSKGYENYRHQADVCHAYQSLLKKGFQPENIIVFLYNDVANNKQNPFKGKLFNQPNGQDVYAGCKIDYQGNDVTPKNYMSVLTGDKQAVAKIGTGRVLESTSSDNVFLYFADHGAPGFVAFPTQKFYANDLISTFQKMHSKNMYNKLVYYLEACESGSMFVNLPTNLNIYALSAANPTESSYAAYCGSQAKVDGKNIGSCLGDLFSVNFIEEIDATSDLSALTLQQQFEYVAQKTTMSQVMQWGDLSYVSEPVADFLSAKSSASQSLKSALLGLFNFSSRPSMRRINQTEEEEDNDIHSHESFVDARKAKISTFLHQYIHTPSAENFEMLNVELHNDQKFQTFFDTIKMKKGDIVSNDVYATTDFACYKNLIEAFENKCGEVPESQYSGFRHLYDICGRAYFAAVDANELLNNVC</sequence>
<feature type="active site" description="Nucleophile" evidence="8">
    <location>
        <position position="180"/>
    </location>
</feature>
<reference evidence="11" key="1">
    <citation type="journal article" date="2006" name="PLoS Biol.">
        <title>Macronuclear genome sequence of the ciliate Tetrahymena thermophila, a model eukaryote.</title>
        <authorList>
            <person name="Eisen J.A."/>
            <person name="Coyne R.S."/>
            <person name="Wu M."/>
            <person name="Wu D."/>
            <person name="Thiagarajan M."/>
            <person name="Wortman J.R."/>
            <person name="Badger J.H."/>
            <person name="Ren Q."/>
            <person name="Amedeo P."/>
            <person name="Jones K.M."/>
            <person name="Tallon L.J."/>
            <person name="Delcher A.L."/>
            <person name="Salzberg S.L."/>
            <person name="Silva J.C."/>
            <person name="Haas B.J."/>
            <person name="Majoros W.H."/>
            <person name="Farzad M."/>
            <person name="Carlton J.M."/>
            <person name="Smith R.K. Jr."/>
            <person name="Garg J."/>
            <person name="Pearlman R.E."/>
            <person name="Karrer K.M."/>
            <person name="Sun L."/>
            <person name="Manning G."/>
            <person name="Elde N.C."/>
            <person name="Turkewitz A.P."/>
            <person name="Asai D.J."/>
            <person name="Wilkes D.E."/>
            <person name="Wang Y."/>
            <person name="Cai H."/>
            <person name="Collins K."/>
            <person name="Stewart B.A."/>
            <person name="Lee S.R."/>
            <person name="Wilamowska K."/>
            <person name="Weinberg Z."/>
            <person name="Ruzzo W.L."/>
            <person name="Wloga D."/>
            <person name="Gaertig J."/>
            <person name="Frankel J."/>
            <person name="Tsao C.-C."/>
            <person name="Gorovsky M.A."/>
            <person name="Keeling P.J."/>
            <person name="Waller R.F."/>
            <person name="Patron N.J."/>
            <person name="Cherry J.M."/>
            <person name="Stover N.A."/>
            <person name="Krieger C.J."/>
            <person name="del Toro C."/>
            <person name="Ryder H.F."/>
            <person name="Williamson S.C."/>
            <person name="Barbeau R.A."/>
            <person name="Hamilton E.P."/>
            <person name="Orias E."/>
        </authorList>
    </citation>
    <scope>NUCLEOTIDE SEQUENCE [LARGE SCALE GENOMIC DNA]</scope>
    <source>
        <strain evidence="11">SB210</strain>
    </source>
</reference>
<dbReference type="RefSeq" id="XP_001007223.1">
    <property type="nucleotide sequence ID" value="XM_001007223.1"/>
</dbReference>
<dbReference type="GeneID" id="7834978"/>
<dbReference type="AlphaFoldDB" id="Q22P33"/>
<dbReference type="PROSITE" id="PS51257">
    <property type="entry name" value="PROKAR_LIPOPROTEIN"/>
    <property type="match status" value="1"/>
</dbReference>
<evidence type="ECO:0000256" key="2">
    <source>
        <dbReference type="ARBA" id="ARBA00009941"/>
    </source>
</evidence>
<dbReference type="Pfam" id="PF01650">
    <property type="entry name" value="Peptidase_C13"/>
    <property type="match status" value="1"/>
</dbReference>
<dbReference type="FunCoup" id="Q22P33">
    <property type="interactions" value="225"/>
</dbReference>
<protein>
    <recommendedName>
        <fullName evidence="3">legumain</fullName>
        <ecNumber evidence="3">3.4.22.34</ecNumber>
    </recommendedName>
</protein>
<dbReference type="Gene3D" id="3.40.50.1460">
    <property type="match status" value="1"/>
</dbReference>
<keyword evidence="6" id="KW-0378">Hydrolase</keyword>
<dbReference type="OMA" id="RWQEEFL"/>
<evidence type="ECO:0000313" key="11">
    <source>
        <dbReference type="Proteomes" id="UP000009168"/>
    </source>
</evidence>
<gene>
    <name evidence="10" type="ORF">TTHERM_00415590</name>
</gene>
<evidence type="ECO:0000256" key="3">
    <source>
        <dbReference type="ARBA" id="ARBA00012628"/>
    </source>
</evidence>
<keyword evidence="7" id="KW-0788">Thiol protease</keyword>
<evidence type="ECO:0000256" key="5">
    <source>
        <dbReference type="ARBA" id="ARBA00022729"/>
    </source>
</evidence>
<dbReference type="PANTHER" id="PTHR12000">
    <property type="entry name" value="HEMOGLOBINASE FAMILY MEMBER"/>
    <property type="match status" value="1"/>
</dbReference>
<dbReference type="KEGG" id="tet:TTHERM_00415590"/>
<dbReference type="HOGENOM" id="CLU_024160_0_0_1"/>
<name>Q22P33_TETTS</name>
<dbReference type="GO" id="GO:0051603">
    <property type="term" value="P:proteolysis involved in protein catabolic process"/>
    <property type="evidence" value="ECO:0007669"/>
    <property type="project" value="TreeGrafter"/>
</dbReference>
<dbReference type="InterPro" id="IPR001096">
    <property type="entry name" value="Peptidase_C13"/>
</dbReference>
<dbReference type="PRINTS" id="PR00776">
    <property type="entry name" value="HEMOGLOBNASE"/>
</dbReference>
<dbReference type="GO" id="GO:0004197">
    <property type="term" value="F:cysteine-type endopeptidase activity"/>
    <property type="evidence" value="ECO:0007669"/>
    <property type="project" value="UniProtKB-EC"/>
</dbReference>
<evidence type="ECO:0000256" key="9">
    <source>
        <dbReference type="SAM" id="SignalP"/>
    </source>
</evidence>